<reference evidence="1 2" key="1">
    <citation type="submission" date="2018-05" db="EMBL/GenBank/DDBJ databases">
        <title>Micromonosporas from Atacama Desert.</title>
        <authorList>
            <person name="Carro L."/>
            <person name="Golinska P."/>
            <person name="Klenk H.-P."/>
            <person name="Goodfellow M."/>
        </authorList>
    </citation>
    <scope>NUCLEOTIDE SEQUENCE [LARGE SCALE GENOMIC DNA]</scope>
    <source>
        <strain evidence="1 2">4G51</strain>
    </source>
</reference>
<dbReference type="Pfam" id="PF03069">
    <property type="entry name" value="FmdA_AmdA"/>
    <property type="match status" value="2"/>
</dbReference>
<organism evidence="1 2">
    <name type="scientific">Micromonospora sicca</name>
    <dbReference type="NCBI Taxonomy" id="2202420"/>
    <lineage>
        <taxon>Bacteria</taxon>
        <taxon>Bacillati</taxon>
        <taxon>Actinomycetota</taxon>
        <taxon>Actinomycetes</taxon>
        <taxon>Micromonosporales</taxon>
        <taxon>Micromonosporaceae</taxon>
        <taxon>Micromonospora</taxon>
    </lineage>
</organism>
<name>A0A317DKN4_9ACTN</name>
<dbReference type="EMBL" id="QGKS01000187">
    <property type="protein sequence ID" value="PWR15339.1"/>
    <property type="molecule type" value="Genomic_DNA"/>
</dbReference>
<evidence type="ECO:0000313" key="1">
    <source>
        <dbReference type="EMBL" id="PWR15339.1"/>
    </source>
</evidence>
<comment type="caution">
    <text evidence="1">The sequence shown here is derived from an EMBL/GenBank/DDBJ whole genome shotgun (WGS) entry which is preliminary data.</text>
</comment>
<dbReference type="Gene3D" id="3.10.28.20">
    <property type="entry name" value="Acetamidase/Formamidase-like domains"/>
    <property type="match status" value="1"/>
</dbReference>
<dbReference type="PANTHER" id="PTHR31891:SF1">
    <property type="entry name" value="FORMAMIDASE C869.04-RELATED"/>
    <property type="match status" value="1"/>
</dbReference>
<gene>
    <name evidence="1" type="ORF">DKT69_11315</name>
</gene>
<sequence>MRLSRDRHHLSWDSRIEPAAYIESGQELEVELANSSGGQLHPGSRDADLLALDFTRVNPVTGPIYVRGAAPGDGLKVTILDIALEDWGWTANIPGFGLLAEDFPDPRLVLSRVRGDEVEVDIGACLPLTPMIGTLGVAHATPGPHSLVPPTRFGGNMDIRHLSRGSTVLLPVAVEGALLSLGDTHAAMGDGEVCGTGVETASVVRLSVEVVPGAAPPFPVLQARPGHRSGDALVTTGIGPDLQRCARDATRGMVDIVVARTGIAPVDAYLLCSLTGDLVISEIVDVPHWVVTMHLPLPVLGTLARRPA</sequence>
<dbReference type="OrthoDB" id="9785236at2"/>
<dbReference type="Proteomes" id="UP000246050">
    <property type="component" value="Unassembled WGS sequence"/>
</dbReference>
<dbReference type="InterPro" id="IPR004304">
    <property type="entry name" value="FmdA_AmdA"/>
</dbReference>
<dbReference type="GO" id="GO:0016811">
    <property type="term" value="F:hydrolase activity, acting on carbon-nitrogen (but not peptide) bonds, in linear amides"/>
    <property type="evidence" value="ECO:0007669"/>
    <property type="project" value="InterPro"/>
</dbReference>
<accession>A0A317DKN4</accession>
<evidence type="ECO:0000313" key="2">
    <source>
        <dbReference type="Proteomes" id="UP000246050"/>
    </source>
</evidence>
<proteinExistence type="predicted"/>
<dbReference type="Gene3D" id="2.60.120.580">
    <property type="entry name" value="Acetamidase/Formamidase-like domains"/>
    <property type="match status" value="2"/>
</dbReference>
<dbReference type="AlphaFoldDB" id="A0A317DKN4"/>
<protein>
    <submittedName>
        <fullName evidence="1">Acetamidase</fullName>
    </submittedName>
</protein>
<dbReference type="SUPFAM" id="SSF141130">
    <property type="entry name" value="Acetamidase/Formamidase-like"/>
    <property type="match status" value="1"/>
</dbReference>
<dbReference type="PANTHER" id="PTHR31891">
    <property type="entry name" value="FORMAMIDASE C869.04-RELATED"/>
    <property type="match status" value="1"/>
</dbReference>
<dbReference type="RefSeq" id="WP_109801519.1">
    <property type="nucleotide sequence ID" value="NZ_QGKS01000187.1"/>
</dbReference>